<dbReference type="InterPro" id="IPR036249">
    <property type="entry name" value="Thioredoxin-like_sf"/>
</dbReference>
<dbReference type="CDD" id="cd02980">
    <property type="entry name" value="TRX_Fd_family"/>
    <property type="match status" value="1"/>
</dbReference>
<dbReference type="EMBL" id="JACJTC010000004">
    <property type="protein sequence ID" value="MBD2610991.1"/>
    <property type="molecule type" value="Genomic_DNA"/>
</dbReference>
<gene>
    <name evidence="1" type="ORF">H6G94_06875</name>
</gene>
<protein>
    <submittedName>
        <fullName evidence="1">Ferredoxin</fullName>
    </submittedName>
</protein>
<dbReference type="Proteomes" id="UP000606396">
    <property type="component" value="Unassembled WGS sequence"/>
</dbReference>
<name>A0ABR8H565_NOSPU</name>
<evidence type="ECO:0000313" key="1">
    <source>
        <dbReference type="EMBL" id="MBD2610991.1"/>
    </source>
</evidence>
<accession>A0ABR8H565</accession>
<keyword evidence="2" id="KW-1185">Reference proteome</keyword>
<comment type="caution">
    <text evidence="1">The sequence shown here is derived from an EMBL/GenBank/DDBJ whole genome shotgun (WGS) entry which is preliminary data.</text>
</comment>
<evidence type="ECO:0000313" key="2">
    <source>
        <dbReference type="Proteomes" id="UP000606396"/>
    </source>
</evidence>
<dbReference type="SUPFAM" id="SSF52833">
    <property type="entry name" value="Thioredoxin-like"/>
    <property type="match status" value="1"/>
</dbReference>
<reference evidence="1 2" key="1">
    <citation type="journal article" date="2020" name="ISME J.">
        <title>Comparative genomics reveals insights into cyanobacterial evolution and habitat adaptation.</title>
        <authorList>
            <person name="Chen M.Y."/>
            <person name="Teng W.K."/>
            <person name="Zhao L."/>
            <person name="Hu C.X."/>
            <person name="Zhou Y.K."/>
            <person name="Han B.P."/>
            <person name="Song L.R."/>
            <person name="Shu W.S."/>
        </authorList>
    </citation>
    <scope>NUCLEOTIDE SEQUENCE [LARGE SCALE GENOMIC DNA]</scope>
    <source>
        <strain evidence="1 2">FACHB-252</strain>
    </source>
</reference>
<proteinExistence type="predicted"/>
<organism evidence="1 2">
    <name type="scientific">Nostoc punctiforme FACHB-252</name>
    <dbReference type="NCBI Taxonomy" id="1357509"/>
    <lineage>
        <taxon>Bacteria</taxon>
        <taxon>Bacillati</taxon>
        <taxon>Cyanobacteriota</taxon>
        <taxon>Cyanophyceae</taxon>
        <taxon>Nostocales</taxon>
        <taxon>Nostocaceae</taxon>
        <taxon>Nostoc</taxon>
    </lineage>
</organism>
<sequence>MSNNKVIQKSHQIPKTTKPLEHKVLSNCVESLGMAKIQQHTFIRAEQPNPNYCSKPASLESWEYLKKRLEEQKLQKSQASYPICVLRTRPNCLQVSGSGLIMVVYPDGVWYRQANSEVIERIVQEHLIGIMAVEEYAFLTHLLPETSLVYCECLMKA</sequence>
<dbReference type="Gene3D" id="3.40.30.10">
    <property type="entry name" value="Glutaredoxin"/>
    <property type="match status" value="1"/>
</dbReference>
<dbReference type="RefSeq" id="WP_190948840.1">
    <property type="nucleotide sequence ID" value="NZ_JACJTC010000004.1"/>
</dbReference>